<feature type="domain" description="ABC transporter" evidence="10">
    <location>
        <begin position="338"/>
        <end position="573"/>
    </location>
</feature>
<evidence type="ECO:0000256" key="1">
    <source>
        <dbReference type="ARBA" id="ARBA00004651"/>
    </source>
</evidence>
<evidence type="ECO:0000256" key="7">
    <source>
        <dbReference type="ARBA" id="ARBA00022989"/>
    </source>
</evidence>
<dbReference type="Pfam" id="PF00005">
    <property type="entry name" value="ABC_tran"/>
    <property type="match status" value="1"/>
</dbReference>
<dbReference type="SUPFAM" id="SSF52540">
    <property type="entry name" value="P-loop containing nucleoside triphosphate hydrolases"/>
    <property type="match status" value="1"/>
</dbReference>
<keyword evidence="3" id="KW-1003">Cell membrane</keyword>
<dbReference type="OrthoDB" id="6500128at2759"/>
<dbReference type="RefSeq" id="XP_033656526.1">
    <property type="nucleotide sequence ID" value="XM_033795315.1"/>
</dbReference>
<dbReference type="Gene3D" id="1.20.1560.10">
    <property type="entry name" value="ABC transporter type 1, transmembrane domain"/>
    <property type="match status" value="1"/>
</dbReference>
<dbReference type="SUPFAM" id="SSF90123">
    <property type="entry name" value="ABC transporter transmembrane region"/>
    <property type="match status" value="1"/>
</dbReference>
<keyword evidence="12" id="KW-0378">Hydrolase</keyword>
<dbReference type="Pfam" id="PF00664">
    <property type="entry name" value="ABC_membrane"/>
    <property type="match status" value="1"/>
</dbReference>
<dbReference type="PROSITE" id="PS50893">
    <property type="entry name" value="ABC_TRANSPORTER_2"/>
    <property type="match status" value="1"/>
</dbReference>
<evidence type="ECO:0000256" key="3">
    <source>
        <dbReference type="ARBA" id="ARBA00022475"/>
    </source>
</evidence>
<reference evidence="12" key="1">
    <citation type="journal article" date="2020" name="Stud. Mycol.">
        <title>101 Dothideomycetes genomes: a test case for predicting lifestyles and emergence of pathogens.</title>
        <authorList>
            <person name="Haridas S."/>
            <person name="Albert R."/>
            <person name="Binder M."/>
            <person name="Bloem J."/>
            <person name="Labutti K."/>
            <person name="Salamov A."/>
            <person name="Andreopoulos B."/>
            <person name="Baker S."/>
            <person name="Barry K."/>
            <person name="Bills G."/>
            <person name="Bluhm B."/>
            <person name="Cannon C."/>
            <person name="Castanera R."/>
            <person name="Culley D."/>
            <person name="Daum C."/>
            <person name="Ezra D."/>
            <person name="Gonzalez J."/>
            <person name="Henrissat B."/>
            <person name="Kuo A."/>
            <person name="Liang C."/>
            <person name="Lipzen A."/>
            <person name="Lutzoni F."/>
            <person name="Magnuson J."/>
            <person name="Mondo S."/>
            <person name="Nolan M."/>
            <person name="Ohm R."/>
            <person name="Pangilinan J."/>
            <person name="Park H.-J."/>
            <person name="Ramirez L."/>
            <person name="Alfaro M."/>
            <person name="Sun H."/>
            <person name="Tritt A."/>
            <person name="Yoshinaga Y."/>
            <person name="Zwiers L.-H."/>
            <person name="Turgeon B."/>
            <person name="Goodwin S."/>
            <person name="Spatafora J."/>
            <person name="Crous P."/>
            <person name="Grigoriev I."/>
        </authorList>
    </citation>
    <scope>NUCLEOTIDE SEQUENCE</scope>
    <source>
        <strain evidence="12">CBS 379.55</strain>
    </source>
</reference>
<evidence type="ECO:0000256" key="5">
    <source>
        <dbReference type="ARBA" id="ARBA00022741"/>
    </source>
</evidence>
<keyword evidence="8 9" id="KW-0472">Membrane</keyword>
<evidence type="ECO:0000256" key="8">
    <source>
        <dbReference type="ARBA" id="ARBA00023136"/>
    </source>
</evidence>
<sequence>MRHLLPYLWLKNNRKFNACMGLRIAIVVAGRYLNVQIPKQVGKIVNHLTTGSHKIPWKSVVQWVCFNLLSSDFGLDGIENLASTYTAGASYQELAVFLFNFILNLGMRFHSKKNTGEIIKCLDQAQLLTQVVDLVLFQIFPVVGDLINTMVYIASDFGAHLMISLLCMVIIYVWLSVSLAVWINPKRRALAEAERATTSIATETISNYRIVSYFGKEAYERDQYTKAIKTNVDARYRCMFRVYIGKALQDIVVTAGYFLVAIFVLWHVVSDEKPVGDFVRFLMHWENIRKPLKIIKRSWDNITASITIAEKSVELLNTRPSVVETEHAEELSNGPGEVIFNDVTFEHIDGKHTLQGVSFVAKPGETIAIVGESGSGKSTIGDLLYRQYDVTAGSITIDGQDIRSVRPDSLREALGLVPQDCGLFNTSIFENVRYGRSGANKDEVKEACKAAAIHDKIMSLPGGYSFKVGEKGNLLSGGERQRIAIARLLLKDPKIVILDEPTSAVDAKTEAQVQEMFEHRFANRTTFVVAHRLSTIVRADKILVMSKDGRIIEQGKHEELLQNPEGKYTGLWSQQIS</sequence>
<protein>
    <submittedName>
        <fullName evidence="12">P-loop containing nucleoside triphosphate hydrolase protein</fullName>
    </submittedName>
</protein>
<dbReference type="AlphaFoldDB" id="A0A6A6JRG5"/>
<dbReference type="GO" id="GO:0005886">
    <property type="term" value="C:plasma membrane"/>
    <property type="evidence" value="ECO:0007669"/>
    <property type="project" value="UniProtKB-SubCell"/>
</dbReference>
<dbReference type="InterPro" id="IPR036640">
    <property type="entry name" value="ABC1_TM_sf"/>
</dbReference>
<dbReference type="GO" id="GO:0005524">
    <property type="term" value="F:ATP binding"/>
    <property type="evidence" value="ECO:0007669"/>
    <property type="project" value="UniProtKB-KW"/>
</dbReference>
<keyword evidence="5" id="KW-0547">Nucleotide-binding</keyword>
<dbReference type="InterPro" id="IPR003593">
    <property type="entry name" value="AAA+_ATPase"/>
</dbReference>
<evidence type="ECO:0000256" key="4">
    <source>
        <dbReference type="ARBA" id="ARBA00022692"/>
    </source>
</evidence>
<keyword evidence="4 9" id="KW-0812">Transmembrane</keyword>
<dbReference type="PROSITE" id="PS00211">
    <property type="entry name" value="ABC_TRANSPORTER_1"/>
    <property type="match status" value="1"/>
</dbReference>
<keyword evidence="2" id="KW-0813">Transport</keyword>
<proteinExistence type="predicted"/>
<dbReference type="FunFam" id="3.40.50.300:FF:000221">
    <property type="entry name" value="Multidrug ABC transporter ATP-binding protein"/>
    <property type="match status" value="1"/>
</dbReference>
<dbReference type="GO" id="GO:0016887">
    <property type="term" value="F:ATP hydrolysis activity"/>
    <property type="evidence" value="ECO:0007669"/>
    <property type="project" value="InterPro"/>
</dbReference>
<dbReference type="PANTHER" id="PTHR24221:SF503">
    <property type="entry name" value="MITOCHONDRIAL POTASSIUM CHANNEL ATP-BINDING SUBUNIT"/>
    <property type="match status" value="1"/>
</dbReference>
<feature type="transmembrane region" description="Helical" evidence="9">
    <location>
        <begin position="247"/>
        <end position="269"/>
    </location>
</feature>
<evidence type="ECO:0000256" key="6">
    <source>
        <dbReference type="ARBA" id="ARBA00022840"/>
    </source>
</evidence>
<dbReference type="Proteomes" id="UP000800097">
    <property type="component" value="Unassembled WGS sequence"/>
</dbReference>
<feature type="transmembrane region" description="Helical" evidence="9">
    <location>
        <begin position="159"/>
        <end position="183"/>
    </location>
</feature>
<dbReference type="Gene3D" id="3.40.50.300">
    <property type="entry name" value="P-loop containing nucleotide triphosphate hydrolases"/>
    <property type="match status" value="1"/>
</dbReference>
<gene>
    <name evidence="12" type="ORF">EI97DRAFT_371864</name>
</gene>
<dbReference type="InterPro" id="IPR039421">
    <property type="entry name" value="Type_1_exporter"/>
</dbReference>
<dbReference type="GeneID" id="54548490"/>
<feature type="domain" description="ABC transmembrane type-1" evidence="11">
    <location>
        <begin position="73"/>
        <end position="283"/>
    </location>
</feature>
<evidence type="ECO:0000256" key="2">
    <source>
        <dbReference type="ARBA" id="ARBA00022448"/>
    </source>
</evidence>
<dbReference type="EMBL" id="ML986487">
    <property type="protein sequence ID" value="KAF2278987.1"/>
    <property type="molecule type" value="Genomic_DNA"/>
</dbReference>
<organism evidence="12 13">
    <name type="scientific">Westerdykella ornata</name>
    <dbReference type="NCBI Taxonomy" id="318751"/>
    <lineage>
        <taxon>Eukaryota</taxon>
        <taxon>Fungi</taxon>
        <taxon>Dikarya</taxon>
        <taxon>Ascomycota</taxon>
        <taxon>Pezizomycotina</taxon>
        <taxon>Dothideomycetes</taxon>
        <taxon>Pleosporomycetidae</taxon>
        <taxon>Pleosporales</taxon>
        <taxon>Sporormiaceae</taxon>
        <taxon>Westerdykella</taxon>
    </lineage>
</organism>
<dbReference type="InterPro" id="IPR003439">
    <property type="entry name" value="ABC_transporter-like_ATP-bd"/>
</dbReference>
<dbReference type="SMART" id="SM00382">
    <property type="entry name" value="AAA"/>
    <property type="match status" value="1"/>
</dbReference>
<evidence type="ECO:0000313" key="13">
    <source>
        <dbReference type="Proteomes" id="UP000800097"/>
    </source>
</evidence>
<evidence type="ECO:0000256" key="9">
    <source>
        <dbReference type="SAM" id="Phobius"/>
    </source>
</evidence>
<dbReference type="GO" id="GO:0140359">
    <property type="term" value="F:ABC-type transporter activity"/>
    <property type="evidence" value="ECO:0007669"/>
    <property type="project" value="InterPro"/>
</dbReference>
<name>A0A6A6JRG5_WESOR</name>
<evidence type="ECO:0000259" key="11">
    <source>
        <dbReference type="PROSITE" id="PS50929"/>
    </source>
</evidence>
<evidence type="ECO:0000259" key="10">
    <source>
        <dbReference type="PROSITE" id="PS50893"/>
    </source>
</evidence>
<keyword evidence="6" id="KW-0067">ATP-binding</keyword>
<dbReference type="PROSITE" id="PS50929">
    <property type="entry name" value="ABC_TM1F"/>
    <property type="match status" value="1"/>
</dbReference>
<dbReference type="InterPro" id="IPR027417">
    <property type="entry name" value="P-loop_NTPase"/>
</dbReference>
<accession>A0A6A6JRG5</accession>
<dbReference type="PANTHER" id="PTHR24221">
    <property type="entry name" value="ATP-BINDING CASSETTE SUB-FAMILY B"/>
    <property type="match status" value="1"/>
</dbReference>
<comment type="subcellular location">
    <subcellularLocation>
        <location evidence="1">Cell membrane</location>
        <topology evidence="1">Multi-pass membrane protein</topology>
    </subcellularLocation>
</comment>
<dbReference type="InterPro" id="IPR011527">
    <property type="entry name" value="ABC1_TM_dom"/>
</dbReference>
<keyword evidence="7 9" id="KW-1133">Transmembrane helix</keyword>
<dbReference type="InterPro" id="IPR017871">
    <property type="entry name" value="ABC_transporter-like_CS"/>
</dbReference>
<keyword evidence="13" id="KW-1185">Reference proteome</keyword>
<evidence type="ECO:0000313" key="12">
    <source>
        <dbReference type="EMBL" id="KAF2278987.1"/>
    </source>
</evidence>